<evidence type="ECO:0000313" key="12">
    <source>
        <dbReference type="EMBL" id="GFM36971.1"/>
    </source>
</evidence>
<dbReference type="InterPro" id="IPR035906">
    <property type="entry name" value="MetI-like_sf"/>
</dbReference>
<evidence type="ECO:0000256" key="6">
    <source>
        <dbReference type="ARBA" id="ARBA00022692"/>
    </source>
</evidence>
<feature type="transmembrane region" description="Helical" evidence="10">
    <location>
        <begin position="71"/>
        <end position="91"/>
    </location>
</feature>
<name>A0A7J0BUX5_9BACT</name>
<feature type="transmembrane region" description="Helical" evidence="10">
    <location>
        <begin position="265"/>
        <end position="284"/>
    </location>
</feature>
<proteinExistence type="inferred from homology"/>
<dbReference type="InterPro" id="IPR000515">
    <property type="entry name" value="MetI-like"/>
</dbReference>
<evidence type="ECO:0000259" key="11">
    <source>
        <dbReference type="PROSITE" id="PS50928"/>
    </source>
</evidence>
<evidence type="ECO:0000256" key="8">
    <source>
        <dbReference type="ARBA" id="ARBA00022989"/>
    </source>
</evidence>
<gene>
    <name evidence="12" type="ORF">DSM19430T_16550</name>
</gene>
<dbReference type="SUPFAM" id="SSF161098">
    <property type="entry name" value="MetI-like"/>
    <property type="match status" value="1"/>
</dbReference>
<evidence type="ECO:0000256" key="5">
    <source>
        <dbReference type="ARBA" id="ARBA00022475"/>
    </source>
</evidence>
<dbReference type="GO" id="GO:0022857">
    <property type="term" value="F:transmembrane transporter activity"/>
    <property type="evidence" value="ECO:0007669"/>
    <property type="project" value="InterPro"/>
</dbReference>
<dbReference type="PROSITE" id="PS50928">
    <property type="entry name" value="ABC_TM1"/>
    <property type="match status" value="1"/>
</dbReference>
<organism evidence="12 13">
    <name type="scientific">Desulfovibrio psychrotolerans</name>
    <dbReference type="NCBI Taxonomy" id="415242"/>
    <lineage>
        <taxon>Bacteria</taxon>
        <taxon>Pseudomonadati</taxon>
        <taxon>Thermodesulfobacteriota</taxon>
        <taxon>Desulfovibrionia</taxon>
        <taxon>Desulfovibrionales</taxon>
        <taxon>Desulfovibrionaceae</taxon>
        <taxon>Desulfovibrio</taxon>
    </lineage>
</organism>
<dbReference type="PANTHER" id="PTHR30614">
    <property type="entry name" value="MEMBRANE COMPONENT OF AMINO ACID ABC TRANSPORTER"/>
    <property type="match status" value="1"/>
</dbReference>
<dbReference type="Proteomes" id="UP000503820">
    <property type="component" value="Unassembled WGS sequence"/>
</dbReference>
<evidence type="ECO:0000256" key="10">
    <source>
        <dbReference type="RuleBase" id="RU363032"/>
    </source>
</evidence>
<accession>A0A7J0BUX5</accession>
<evidence type="ECO:0000256" key="2">
    <source>
        <dbReference type="ARBA" id="ARBA00004429"/>
    </source>
</evidence>
<reference evidence="12 13" key="1">
    <citation type="submission" date="2020-05" db="EMBL/GenBank/DDBJ databases">
        <title>Draft genome sequence of Desulfovibrio psychrotolerans JS1T.</title>
        <authorList>
            <person name="Ueno A."/>
            <person name="Tamazawa S."/>
            <person name="Tamamura S."/>
            <person name="Murakami T."/>
            <person name="Kiyama T."/>
            <person name="Inomata H."/>
            <person name="Amano Y."/>
            <person name="Miyakawa K."/>
            <person name="Tamaki H."/>
            <person name="Naganuma T."/>
            <person name="Kaneko K."/>
        </authorList>
    </citation>
    <scope>NUCLEOTIDE SEQUENCE [LARGE SCALE GENOMIC DNA]</scope>
    <source>
        <strain evidence="12 13">JS1</strain>
    </source>
</reference>
<comment type="similarity">
    <text evidence="3">Belongs to the binding-protein-dependent transport system permease family. HisMQ subfamily.</text>
</comment>
<dbReference type="Gene3D" id="1.10.3720.10">
    <property type="entry name" value="MetI-like"/>
    <property type="match status" value="1"/>
</dbReference>
<keyword evidence="7" id="KW-0029">Amino-acid transport</keyword>
<evidence type="ECO:0000256" key="9">
    <source>
        <dbReference type="ARBA" id="ARBA00023136"/>
    </source>
</evidence>
<keyword evidence="13" id="KW-1185">Reference proteome</keyword>
<comment type="caution">
    <text evidence="12">The sequence shown here is derived from an EMBL/GenBank/DDBJ whole genome shotgun (WGS) entry which is preliminary data.</text>
</comment>
<dbReference type="PANTHER" id="PTHR30614:SF20">
    <property type="entry name" value="GLUTAMINE TRANSPORT SYSTEM PERMEASE PROTEIN GLNP"/>
    <property type="match status" value="1"/>
</dbReference>
<dbReference type="RefSeq" id="WP_174409634.1">
    <property type="nucleotide sequence ID" value="NZ_BLVP01000008.1"/>
</dbReference>
<feature type="transmembrane region" description="Helical" evidence="10">
    <location>
        <begin position="111"/>
        <end position="131"/>
    </location>
</feature>
<feature type="domain" description="ABC transmembrane type-1" evidence="11">
    <location>
        <begin position="65"/>
        <end position="284"/>
    </location>
</feature>
<keyword evidence="9 10" id="KW-0472">Membrane</keyword>
<sequence>MPKKRCTFCALDAILLCALATALGLFLWRVHLRFDYAWNWAAVPQFLLRHDPETGWMPNVLLRGLFTTIRLSIWSTALALLVGILAGLAGASHSLFLRLLARTYVETMRNLPPLVLVFIFYFFIYALLAPLTGLEAALRNASQWPPWLVTLLTFLCDEPARLPGFISGVITLAVYEGAYIAEIVRGGIASVDRGQWEAASSLGLGRFSQLRLVILPQALKVIIPPLAGQFISTIKDSAIVSVISIPELTFQGLELMAATNLTFEVWITITCLYLALTLGCAVLARRLERRLRWRF</sequence>
<keyword evidence="6 10" id="KW-0812">Transmembrane</keyword>
<comment type="function">
    <text evidence="1">Part of the binding-protein-dependent transport system for glutamine; probably responsible for the translocation of the substrate across the membrane.</text>
</comment>
<protein>
    <submittedName>
        <fullName evidence="12">Amino acid ABC transporter permease</fullName>
    </submittedName>
</protein>
<dbReference type="AlphaFoldDB" id="A0A7J0BUX5"/>
<dbReference type="InterPro" id="IPR043429">
    <property type="entry name" value="ArtM/GltK/GlnP/TcyL/YhdX-like"/>
</dbReference>
<comment type="subcellular location">
    <subcellularLocation>
        <location evidence="2">Cell inner membrane</location>
        <topology evidence="2">Multi-pass membrane protein</topology>
    </subcellularLocation>
    <subcellularLocation>
        <location evidence="10">Cell membrane</location>
        <topology evidence="10">Multi-pass membrane protein</topology>
    </subcellularLocation>
</comment>
<dbReference type="EMBL" id="BLVP01000008">
    <property type="protein sequence ID" value="GFM36971.1"/>
    <property type="molecule type" value="Genomic_DNA"/>
</dbReference>
<evidence type="ECO:0000256" key="1">
    <source>
        <dbReference type="ARBA" id="ARBA00003159"/>
    </source>
</evidence>
<dbReference type="GO" id="GO:0043190">
    <property type="term" value="C:ATP-binding cassette (ABC) transporter complex"/>
    <property type="evidence" value="ECO:0007669"/>
    <property type="project" value="InterPro"/>
</dbReference>
<dbReference type="Pfam" id="PF00528">
    <property type="entry name" value="BPD_transp_1"/>
    <property type="match status" value="1"/>
</dbReference>
<evidence type="ECO:0000256" key="7">
    <source>
        <dbReference type="ARBA" id="ARBA00022970"/>
    </source>
</evidence>
<dbReference type="InterPro" id="IPR010065">
    <property type="entry name" value="AA_ABC_transptr_permease_3TM"/>
</dbReference>
<dbReference type="NCBIfam" id="TIGR01726">
    <property type="entry name" value="HEQRo_perm_3TM"/>
    <property type="match status" value="1"/>
</dbReference>
<keyword evidence="5" id="KW-1003">Cell membrane</keyword>
<evidence type="ECO:0000256" key="3">
    <source>
        <dbReference type="ARBA" id="ARBA00010072"/>
    </source>
</evidence>
<keyword evidence="8 10" id="KW-1133">Transmembrane helix</keyword>
<evidence type="ECO:0000313" key="13">
    <source>
        <dbReference type="Proteomes" id="UP000503820"/>
    </source>
</evidence>
<keyword evidence="4 10" id="KW-0813">Transport</keyword>
<evidence type="ECO:0000256" key="4">
    <source>
        <dbReference type="ARBA" id="ARBA00022448"/>
    </source>
</evidence>
<dbReference type="CDD" id="cd06261">
    <property type="entry name" value="TM_PBP2"/>
    <property type="match status" value="1"/>
</dbReference>
<dbReference type="GO" id="GO:0006865">
    <property type="term" value="P:amino acid transport"/>
    <property type="evidence" value="ECO:0007669"/>
    <property type="project" value="UniProtKB-KW"/>
</dbReference>